<gene>
    <name evidence="2" type="ORF">AXF42_Ash018191</name>
</gene>
<evidence type="ECO:0000256" key="1">
    <source>
        <dbReference type="SAM" id="MobiDB-lite"/>
    </source>
</evidence>
<feature type="region of interest" description="Disordered" evidence="1">
    <location>
        <begin position="32"/>
        <end position="51"/>
    </location>
</feature>
<organism evidence="2 3">
    <name type="scientific">Apostasia shenzhenica</name>
    <dbReference type="NCBI Taxonomy" id="1088818"/>
    <lineage>
        <taxon>Eukaryota</taxon>
        <taxon>Viridiplantae</taxon>
        <taxon>Streptophyta</taxon>
        <taxon>Embryophyta</taxon>
        <taxon>Tracheophyta</taxon>
        <taxon>Spermatophyta</taxon>
        <taxon>Magnoliopsida</taxon>
        <taxon>Liliopsida</taxon>
        <taxon>Asparagales</taxon>
        <taxon>Orchidaceae</taxon>
        <taxon>Apostasioideae</taxon>
        <taxon>Apostasia</taxon>
    </lineage>
</organism>
<accession>A0A2I0B1B3</accession>
<evidence type="ECO:0000313" key="3">
    <source>
        <dbReference type="Proteomes" id="UP000236161"/>
    </source>
</evidence>
<sequence>MGQVLRWHFVIPKNVSECRSVRTRDWRWDDLREERSPGPQPQLALKVRCAD</sequence>
<evidence type="ECO:0000313" key="2">
    <source>
        <dbReference type="EMBL" id="PKA61578.1"/>
    </source>
</evidence>
<keyword evidence="3" id="KW-1185">Reference proteome</keyword>
<dbReference type="AlphaFoldDB" id="A0A2I0B1B3"/>
<protein>
    <submittedName>
        <fullName evidence="2">Uncharacterized protein</fullName>
    </submittedName>
</protein>
<dbReference type="Proteomes" id="UP000236161">
    <property type="component" value="Unassembled WGS sequence"/>
</dbReference>
<proteinExistence type="predicted"/>
<name>A0A2I0B1B3_9ASPA</name>
<reference evidence="2 3" key="1">
    <citation type="journal article" date="2017" name="Nature">
        <title>The Apostasia genome and the evolution of orchids.</title>
        <authorList>
            <person name="Zhang G.Q."/>
            <person name="Liu K.W."/>
            <person name="Li Z."/>
            <person name="Lohaus R."/>
            <person name="Hsiao Y.Y."/>
            <person name="Niu S.C."/>
            <person name="Wang J.Y."/>
            <person name="Lin Y.C."/>
            <person name="Xu Q."/>
            <person name="Chen L.J."/>
            <person name="Yoshida K."/>
            <person name="Fujiwara S."/>
            <person name="Wang Z.W."/>
            <person name="Zhang Y.Q."/>
            <person name="Mitsuda N."/>
            <person name="Wang M."/>
            <person name="Liu G.H."/>
            <person name="Pecoraro L."/>
            <person name="Huang H.X."/>
            <person name="Xiao X.J."/>
            <person name="Lin M."/>
            <person name="Wu X.Y."/>
            <person name="Wu W.L."/>
            <person name="Chen Y.Y."/>
            <person name="Chang S.B."/>
            <person name="Sakamoto S."/>
            <person name="Ohme-Takagi M."/>
            <person name="Yagi M."/>
            <person name="Zeng S.J."/>
            <person name="Shen C.Y."/>
            <person name="Yeh C.M."/>
            <person name="Luo Y.B."/>
            <person name="Tsai W.C."/>
            <person name="Van de Peer Y."/>
            <person name="Liu Z.J."/>
        </authorList>
    </citation>
    <scope>NUCLEOTIDE SEQUENCE [LARGE SCALE GENOMIC DNA]</scope>
    <source>
        <strain evidence="3">cv. Shenzhen</strain>
        <tissue evidence="2">Stem</tissue>
    </source>
</reference>
<dbReference type="EMBL" id="KZ451928">
    <property type="protein sequence ID" value="PKA61578.1"/>
    <property type="molecule type" value="Genomic_DNA"/>
</dbReference>